<feature type="transmembrane region" description="Helical" evidence="1">
    <location>
        <begin position="155"/>
        <end position="173"/>
    </location>
</feature>
<dbReference type="InterPro" id="IPR036259">
    <property type="entry name" value="MFS_trans_sf"/>
</dbReference>
<feature type="transmembrane region" description="Helical" evidence="1">
    <location>
        <begin position="299"/>
        <end position="320"/>
    </location>
</feature>
<dbReference type="Gene3D" id="1.20.1250.20">
    <property type="entry name" value="MFS general substrate transporter like domains"/>
    <property type="match status" value="1"/>
</dbReference>
<keyword evidence="1" id="KW-0472">Membrane</keyword>
<accession>A0A9W9AUA2</accession>
<sequence>MTDREATAYLGDITVGASAFDETSSEPRCGTEVIPSIYSLLKQSGATSTRRGKLKPDMIHTWSLPRCLFMFVRMQLLHKQADQPSLLSMVSLGLPAGKLLDVGHFKVMTVIESTIYVFPIINSSLYQGLAVGLWARLVNGYCDTWWVGFAWDVRASAFVCLGLLLVANVRMTANPPKTRKPDPPKLCALLTDSAYIGVLGLGSLLPFVLIFGLFSVDESVAALVIFASFYGFFSGGLSWSAVVSLSAPVVTSLVKDESEIVIMGSECSIRLGLAYFVASLGILAGNPIAGALLGETFSWWWPIMFGAIMLLVVVVLKLIARAIRACQIKILVDMNVG</sequence>
<comment type="caution">
    <text evidence="2">The sequence shown here is derived from an EMBL/GenBank/DDBJ whole genome shotgun (WGS) entry which is preliminary data.</text>
</comment>
<organism evidence="2 3">
    <name type="scientific">Lentinula aciculospora</name>
    <dbReference type="NCBI Taxonomy" id="153920"/>
    <lineage>
        <taxon>Eukaryota</taxon>
        <taxon>Fungi</taxon>
        <taxon>Dikarya</taxon>
        <taxon>Basidiomycota</taxon>
        <taxon>Agaricomycotina</taxon>
        <taxon>Agaricomycetes</taxon>
        <taxon>Agaricomycetidae</taxon>
        <taxon>Agaricales</taxon>
        <taxon>Marasmiineae</taxon>
        <taxon>Omphalotaceae</taxon>
        <taxon>Lentinula</taxon>
    </lineage>
</organism>
<evidence type="ECO:0000256" key="1">
    <source>
        <dbReference type="SAM" id="Phobius"/>
    </source>
</evidence>
<feature type="transmembrane region" description="Helical" evidence="1">
    <location>
        <begin position="220"/>
        <end position="250"/>
    </location>
</feature>
<evidence type="ECO:0000313" key="2">
    <source>
        <dbReference type="EMBL" id="KAJ4490699.1"/>
    </source>
</evidence>
<keyword evidence="3" id="KW-1185">Reference proteome</keyword>
<name>A0A9W9AUA2_9AGAR</name>
<dbReference type="Proteomes" id="UP001150266">
    <property type="component" value="Unassembled WGS sequence"/>
</dbReference>
<evidence type="ECO:0000313" key="3">
    <source>
        <dbReference type="Proteomes" id="UP001150266"/>
    </source>
</evidence>
<dbReference type="OrthoDB" id="6499973at2759"/>
<keyword evidence="1" id="KW-0812">Transmembrane</keyword>
<feature type="transmembrane region" description="Helical" evidence="1">
    <location>
        <begin position="115"/>
        <end position="135"/>
    </location>
</feature>
<feature type="transmembrane region" description="Helical" evidence="1">
    <location>
        <begin position="194"/>
        <end position="214"/>
    </location>
</feature>
<dbReference type="AlphaFoldDB" id="A0A9W9AUA2"/>
<proteinExistence type="predicted"/>
<evidence type="ECO:0008006" key="4">
    <source>
        <dbReference type="Google" id="ProtNLM"/>
    </source>
</evidence>
<reference evidence="2" key="1">
    <citation type="submission" date="2022-08" db="EMBL/GenBank/DDBJ databases">
        <title>A Global Phylogenomic Analysis of the Shiitake Genus Lentinula.</title>
        <authorList>
            <consortium name="DOE Joint Genome Institute"/>
            <person name="Sierra-Patev S."/>
            <person name="Min B."/>
            <person name="Naranjo-Ortiz M."/>
            <person name="Looney B."/>
            <person name="Konkel Z."/>
            <person name="Slot J.C."/>
            <person name="Sakamoto Y."/>
            <person name="Steenwyk J.L."/>
            <person name="Rokas A."/>
            <person name="Carro J."/>
            <person name="Camarero S."/>
            <person name="Ferreira P."/>
            <person name="Molpeceres G."/>
            <person name="Ruiz-Duenas F.J."/>
            <person name="Serrano A."/>
            <person name="Henrissat B."/>
            <person name="Drula E."/>
            <person name="Hughes K.W."/>
            <person name="Mata J.L."/>
            <person name="Ishikawa N.K."/>
            <person name="Vargas-Isla R."/>
            <person name="Ushijima S."/>
            <person name="Smith C.A."/>
            <person name="Ahrendt S."/>
            <person name="Andreopoulos W."/>
            <person name="He G."/>
            <person name="Labutti K."/>
            <person name="Lipzen A."/>
            <person name="Ng V."/>
            <person name="Riley R."/>
            <person name="Sandor L."/>
            <person name="Barry K."/>
            <person name="Martinez A.T."/>
            <person name="Xiao Y."/>
            <person name="Gibbons J.G."/>
            <person name="Terashima K."/>
            <person name="Grigoriev I.V."/>
            <person name="Hibbett D.S."/>
        </authorList>
    </citation>
    <scope>NUCLEOTIDE SEQUENCE</scope>
    <source>
        <strain evidence="2">JLM2183</strain>
    </source>
</reference>
<feature type="transmembrane region" description="Helical" evidence="1">
    <location>
        <begin position="271"/>
        <end position="293"/>
    </location>
</feature>
<dbReference type="EMBL" id="JAOTPV010000001">
    <property type="protein sequence ID" value="KAJ4490699.1"/>
    <property type="molecule type" value="Genomic_DNA"/>
</dbReference>
<gene>
    <name evidence="2" type="ORF">J3R30DRAFT_3399980</name>
</gene>
<protein>
    <recommendedName>
        <fullName evidence="4">MFS general substrate transporter</fullName>
    </recommendedName>
</protein>
<keyword evidence="1" id="KW-1133">Transmembrane helix</keyword>